<keyword evidence="9" id="KW-1185">Reference proteome</keyword>
<evidence type="ECO:0000256" key="2">
    <source>
        <dbReference type="ARBA" id="ARBA00005982"/>
    </source>
</evidence>
<organism evidence="8 9">
    <name type="scientific">Acer saccharum</name>
    <name type="common">Sugar maple</name>
    <dbReference type="NCBI Taxonomy" id="4024"/>
    <lineage>
        <taxon>Eukaryota</taxon>
        <taxon>Viridiplantae</taxon>
        <taxon>Streptophyta</taxon>
        <taxon>Embryophyta</taxon>
        <taxon>Tracheophyta</taxon>
        <taxon>Spermatophyta</taxon>
        <taxon>Magnoliopsida</taxon>
        <taxon>eudicotyledons</taxon>
        <taxon>Gunneridae</taxon>
        <taxon>Pentapetalae</taxon>
        <taxon>rosids</taxon>
        <taxon>malvids</taxon>
        <taxon>Sapindales</taxon>
        <taxon>Sapindaceae</taxon>
        <taxon>Hippocastanoideae</taxon>
        <taxon>Acereae</taxon>
        <taxon>Acer</taxon>
    </lineage>
</organism>
<protein>
    <submittedName>
        <fullName evidence="8">Uncharacterized protein</fullName>
    </submittedName>
</protein>
<keyword evidence="5 7" id="KW-0472">Membrane</keyword>
<feature type="transmembrane region" description="Helical" evidence="7">
    <location>
        <begin position="430"/>
        <end position="447"/>
    </location>
</feature>
<accession>A0AA39SML4</accession>
<evidence type="ECO:0000256" key="1">
    <source>
        <dbReference type="ARBA" id="ARBA00004141"/>
    </source>
</evidence>
<evidence type="ECO:0000256" key="7">
    <source>
        <dbReference type="SAM" id="Phobius"/>
    </source>
</evidence>
<feature type="transmembrane region" description="Helical" evidence="7">
    <location>
        <begin position="150"/>
        <end position="170"/>
    </location>
</feature>
<feature type="transmembrane region" description="Helical" evidence="7">
    <location>
        <begin position="553"/>
        <end position="572"/>
    </location>
</feature>
<name>A0AA39SML4_ACESA</name>
<dbReference type="AlphaFoldDB" id="A0AA39SML4"/>
<reference evidence="8" key="1">
    <citation type="journal article" date="2022" name="Plant J.">
        <title>Strategies of tolerance reflected in two North American maple genomes.</title>
        <authorList>
            <person name="McEvoy S.L."/>
            <person name="Sezen U.U."/>
            <person name="Trouern-Trend A."/>
            <person name="McMahon S.M."/>
            <person name="Schaberg P.G."/>
            <person name="Yang J."/>
            <person name="Wegrzyn J.L."/>
            <person name="Swenson N.G."/>
        </authorList>
    </citation>
    <scope>NUCLEOTIDE SEQUENCE</scope>
    <source>
        <strain evidence="8">NS2018</strain>
    </source>
</reference>
<dbReference type="EMBL" id="JAUESC010000380">
    <property type="protein sequence ID" value="KAK0592985.1"/>
    <property type="molecule type" value="Genomic_DNA"/>
</dbReference>
<feature type="transmembrane region" description="Helical" evidence="7">
    <location>
        <begin position="204"/>
        <end position="222"/>
    </location>
</feature>
<feature type="transmembrane region" description="Helical" evidence="7">
    <location>
        <begin position="123"/>
        <end position="144"/>
    </location>
</feature>
<dbReference type="GO" id="GO:0022857">
    <property type="term" value="F:transmembrane transporter activity"/>
    <property type="evidence" value="ECO:0007669"/>
    <property type="project" value="InterPro"/>
</dbReference>
<dbReference type="InterPro" id="IPR036259">
    <property type="entry name" value="MFS_trans_sf"/>
</dbReference>
<evidence type="ECO:0000256" key="4">
    <source>
        <dbReference type="ARBA" id="ARBA00022989"/>
    </source>
</evidence>
<evidence type="ECO:0000313" key="9">
    <source>
        <dbReference type="Proteomes" id="UP001168877"/>
    </source>
</evidence>
<feature type="compositionally biased region" description="Polar residues" evidence="6">
    <location>
        <begin position="14"/>
        <end position="26"/>
    </location>
</feature>
<feature type="transmembrane region" description="Helical" evidence="7">
    <location>
        <begin position="462"/>
        <end position="482"/>
    </location>
</feature>
<evidence type="ECO:0000256" key="3">
    <source>
        <dbReference type="ARBA" id="ARBA00022692"/>
    </source>
</evidence>
<dbReference type="InterPro" id="IPR000109">
    <property type="entry name" value="POT_fam"/>
</dbReference>
<sequence>MTSVGKDDLAVSPSPESATGKEQGSSTKKDTRSREMSSSSFSSLVFSYKLAEKAVIDVLITFFADPDSELKHEPKRHSLRYAIVYDLKYAIAFVNSLEGLTALMLIFLIYINEAFGGGHLKRIIFCLVVAYACGLTILAIASSHVFSESYIDSLIIIIGVIIVAVGRAGLKPFVEEFTDEQLEAHEPDRQDINEKRVQARRKKWHLFASVAGSLVAIPIYKISWNPRLITTGWVMGITFVLFYLATPLYHKEDQAAATSTRIAEEPFTSFTCIRVLWAALLKRREPYPFSTDRFFLLNNDGFFLNNNDELELWPQAKLLRWIDKAAIIEGHEEQETAGRLCSVTMVQETKYILKMVPMWSAFLVFGLVLSAGNTFYALQGIYLESADVLLVYLFLLRTIAREMVSNDLSPLCLLSKWFPEAKLKRNMMRIWGGMMISILCSAVAWWVEVRRLDIFENEYRDWMYSIPMSIWWLAPQFFLLGLMEGLAMDGLEEFTIDDDHLSRSMKKFLQAINDFVVYGIGSALNILCINSNMKLFLDTLNESRLDLYYKYLTIYGTTLNCVYLLFISIVIYRDRMQHK</sequence>
<evidence type="ECO:0000313" key="8">
    <source>
        <dbReference type="EMBL" id="KAK0592985.1"/>
    </source>
</evidence>
<keyword evidence="4 7" id="KW-1133">Transmembrane helix</keyword>
<evidence type="ECO:0000256" key="6">
    <source>
        <dbReference type="SAM" id="MobiDB-lite"/>
    </source>
</evidence>
<feature type="transmembrane region" description="Helical" evidence="7">
    <location>
        <begin position="515"/>
        <end position="533"/>
    </location>
</feature>
<reference evidence="8" key="2">
    <citation type="submission" date="2023-06" db="EMBL/GenBank/DDBJ databases">
        <authorList>
            <person name="Swenson N.G."/>
            <person name="Wegrzyn J.L."/>
            <person name="Mcevoy S.L."/>
        </authorList>
    </citation>
    <scope>NUCLEOTIDE SEQUENCE</scope>
    <source>
        <strain evidence="8">NS2018</strain>
        <tissue evidence="8">Leaf</tissue>
    </source>
</reference>
<feature type="transmembrane region" description="Helical" evidence="7">
    <location>
        <begin position="228"/>
        <end position="245"/>
    </location>
</feature>
<comment type="similarity">
    <text evidence="2">Belongs to the major facilitator superfamily. Proton-dependent oligopeptide transporter (POT/PTR) (TC 2.A.17) family.</text>
</comment>
<dbReference type="GO" id="GO:0016020">
    <property type="term" value="C:membrane"/>
    <property type="evidence" value="ECO:0007669"/>
    <property type="project" value="UniProtKB-SubCell"/>
</dbReference>
<dbReference type="PANTHER" id="PTHR11654">
    <property type="entry name" value="OLIGOPEPTIDE TRANSPORTER-RELATED"/>
    <property type="match status" value="1"/>
</dbReference>
<comment type="subcellular location">
    <subcellularLocation>
        <location evidence="1">Membrane</location>
        <topology evidence="1">Multi-pass membrane protein</topology>
    </subcellularLocation>
</comment>
<dbReference type="Gene3D" id="1.20.1250.20">
    <property type="entry name" value="MFS general substrate transporter like domains"/>
    <property type="match status" value="1"/>
</dbReference>
<feature type="transmembrane region" description="Helical" evidence="7">
    <location>
        <begin position="89"/>
        <end position="111"/>
    </location>
</feature>
<comment type="caution">
    <text evidence="8">The sequence shown here is derived from an EMBL/GenBank/DDBJ whole genome shotgun (WGS) entry which is preliminary data.</text>
</comment>
<dbReference type="Pfam" id="PF00854">
    <property type="entry name" value="PTR2"/>
    <property type="match status" value="1"/>
</dbReference>
<proteinExistence type="inferred from homology"/>
<feature type="region of interest" description="Disordered" evidence="6">
    <location>
        <begin position="1"/>
        <end position="34"/>
    </location>
</feature>
<keyword evidence="3 7" id="KW-0812">Transmembrane</keyword>
<gene>
    <name evidence="8" type="ORF">LWI29_028597</name>
</gene>
<dbReference type="Proteomes" id="UP001168877">
    <property type="component" value="Unassembled WGS sequence"/>
</dbReference>
<evidence type="ECO:0000256" key="5">
    <source>
        <dbReference type="ARBA" id="ARBA00023136"/>
    </source>
</evidence>